<dbReference type="Gene3D" id="2.30.320.10">
    <property type="entry name" value="YwqG-like"/>
    <property type="match status" value="1"/>
</dbReference>
<comment type="caution">
    <text evidence="2">The sequence shown here is derived from an EMBL/GenBank/DDBJ whole genome shotgun (WGS) entry which is preliminary data.</text>
</comment>
<accession>A0ABW2CEN4</accession>
<keyword evidence="1" id="KW-0472">Membrane</keyword>
<dbReference type="SUPFAM" id="SSF103032">
    <property type="entry name" value="Hypothetical protein YwqG"/>
    <property type="match status" value="1"/>
</dbReference>
<keyword evidence="1" id="KW-0812">Transmembrane</keyword>
<reference evidence="3" key="1">
    <citation type="journal article" date="2019" name="Int. J. Syst. Evol. Microbiol.">
        <title>The Global Catalogue of Microorganisms (GCM) 10K type strain sequencing project: providing services to taxonomists for standard genome sequencing and annotation.</title>
        <authorList>
            <consortium name="The Broad Institute Genomics Platform"/>
            <consortium name="The Broad Institute Genome Sequencing Center for Infectious Disease"/>
            <person name="Wu L."/>
            <person name="Ma J."/>
        </authorList>
    </citation>
    <scope>NUCLEOTIDE SEQUENCE [LARGE SCALE GENOMIC DNA]</scope>
    <source>
        <strain evidence="3">JCM 3369</strain>
    </source>
</reference>
<gene>
    <name evidence="2" type="ORF">ACFQKB_04125</name>
</gene>
<keyword evidence="3" id="KW-1185">Reference proteome</keyword>
<name>A0ABW2CEN4_9ACTN</name>
<evidence type="ECO:0000256" key="1">
    <source>
        <dbReference type="SAM" id="Phobius"/>
    </source>
</evidence>
<evidence type="ECO:0000313" key="2">
    <source>
        <dbReference type="EMBL" id="MFC6878945.1"/>
    </source>
</evidence>
<dbReference type="EMBL" id="JBHSXS010000001">
    <property type="protein sequence ID" value="MFC6878945.1"/>
    <property type="molecule type" value="Genomic_DNA"/>
</dbReference>
<dbReference type="InterPro" id="IPR015315">
    <property type="entry name" value="DUF1963"/>
</dbReference>
<dbReference type="RefSeq" id="WP_160819562.1">
    <property type="nucleotide sequence ID" value="NZ_JBHSXE010000001.1"/>
</dbReference>
<dbReference type="InterPro" id="IPR035948">
    <property type="entry name" value="YwqG-like_sf"/>
</dbReference>
<evidence type="ECO:0000313" key="3">
    <source>
        <dbReference type="Proteomes" id="UP001596380"/>
    </source>
</evidence>
<sequence>MDHFDAQRQRLRSLFGVFFAPEVIGALLSLARPALRLGGEGGVPVRFGGTPLLPPGEPWPMWDGRPLAFLGAVDFAKLAAALGPVPGLPGGGSAAFYYANGAARPWGDDPSQRDGWRVFAGDLSEVEAPPDAVACPQCLVGAAPFLSLPSPQELAVQRLEQDYPGTLAVYEQLHVSWAQHAWPDDTPVHQLGGWPALVRRPVGTDCLYASSGRPVDLPAGGLGELPEEELAEAERWRLLLQLDSDARLGWHWGDPGRVYFCTHQDQPLERTWLTVQSLQPT</sequence>
<proteinExistence type="predicted"/>
<keyword evidence="1" id="KW-1133">Transmembrane helix</keyword>
<dbReference type="Proteomes" id="UP001596380">
    <property type="component" value="Unassembled WGS sequence"/>
</dbReference>
<feature type="transmembrane region" description="Helical" evidence="1">
    <location>
        <begin position="12"/>
        <end position="31"/>
    </location>
</feature>
<protein>
    <submittedName>
        <fullName evidence="2">DUF1963 domain-containing protein</fullName>
    </submittedName>
</protein>
<organism evidence="2 3">
    <name type="scientific">Actinomadura yumaensis</name>
    <dbReference type="NCBI Taxonomy" id="111807"/>
    <lineage>
        <taxon>Bacteria</taxon>
        <taxon>Bacillati</taxon>
        <taxon>Actinomycetota</taxon>
        <taxon>Actinomycetes</taxon>
        <taxon>Streptosporangiales</taxon>
        <taxon>Thermomonosporaceae</taxon>
        <taxon>Actinomadura</taxon>
    </lineage>
</organism>
<dbReference type="Pfam" id="PF09234">
    <property type="entry name" value="DUF1963"/>
    <property type="match status" value="1"/>
</dbReference>